<evidence type="ECO:0000259" key="4">
    <source>
        <dbReference type="Pfam" id="PF00676"/>
    </source>
</evidence>
<evidence type="ECO:0000256" key="2">
    <source>
        <dbReference type="ARBA" id="ARBA00023002"/>
    </source>
</evidence>
<accession>A0A2G9YBC2</accession>
<dbReference type="CDD" id="cd02000">
    <property type="entry name" value="TPP_E1_PDC_ADC_BCADC"/>
    <property type="match status" value="1"/>
</dbReference>
<name>A0A2G9YBC2_9BACT</name>
<comment type="caution">
    <text evidence="5">The sequence shown here is derived from an EMBL/GenBank/DDBJ whole genome shotgun (WGS) entry which is preliminary data.</text>
</comment>
<evidence type="ECO:0000313" key="6">
    <source>
        <dbReference type="Proteomes" id="UP000230392"/>
    </source>
</evidence>
<keyword evidence="2" id="KW-0560">Oxidoreductase</keyword>
<evidence type="ECO:0000256" key="1">
    <source>
        <dbReference type="ARBA" id="ARBA00001964"/>
    </source>
</evidence>
<dbReference type="AlphaFoldDB" id="A0A2G9YBC2"/>
<dbReference type="Pfam" id="PF00676">
    <property type="entry name" value="E1_dh"/>
    <property type="match status" value="1"/>
</dbReference>
<feature type="domain" description="Dehydrogenase E1 component" evidence="4">
    <location>
        <begin position="13"/>
        <end position="307"/>
    </location>
</feature>
<reference evidence="5 6" key="1">
    <citation type="submission" date="2017-09" db="EMBL/GenBank/DDBJ databases">
        <title>Depth-based differentiation of microbial function through sediment-hosted aquifers and enrichment of novel symbionts in the deep terrestrial subsurface.</title>
        <authorList>
            <person name="Probst A.J."/>
            <person name="Ladd B."/>
            <person name="Jarett J.K."/>
            <person name="Geller-Mcgrath D.E."/>
            <person name="Sieber C.M."/>
            <person name="Emerson J.B."/>
            <person name="Anantharaman K."/>
            <person name="Thomas B.C."/>
            <person name="Malmstrom R."/>
            <person name="Stieglmeier M."/>
            <person name="Klingl A."/>
            <person name="Woyke T."/>
            <person name="Ryan C.M."/>
            <person name="Banfield J.F."/>
        </authorList>
    </citation>
    <scope>NUCLEOTIDE SEQUENCE [LARGE SCALE GENOMIC DNA]</scope>
    <source>
        <strain evidence="5">CG23_combo_of_CG06-09_8_20_14_all_48_7</strain>
    </source>
</reference>
<dbReference type="InterPro" id="IPR001017">
    <property type="entry name" value="DH_E1"/>
</dbReference>
<evidence type="ECO:0000313" key="5">
    <source>
        <dbReference type="EMBL" id="PIP16482.1"/>
    </source>
</evidence>
<organism evidence="5 6">
    <name type="scientific">bacterium (Candidatus Ratteibacteria) CG23_combo_of_CG06-09_8_20_14_all_48_7</name>
    <dbReference type="NCBI Taxonomy" id="2014292"/>
    <lineage>
        <taxon>Bacteria</taxon>
        <taxon>Candidatus Ratteibacteria</taxon>
    </lineage>
</organism>
<dbReference type="SUPFAM" id="SSF52518">
    <property type="entry name" value="Thiamin diphosphate-binding fold (THDP-binding)"/>
    <property type="match status" value="1"/>
</dbReference>
<dbReference type="GO" id="GO:0006086">
    <property type="term" value="P:pyruvate decarboxylation to acetyl-CoA"/>
    <property type="evidence" value="ECO:0007669"/>
    <property type="project" value="TreeGrafter"/>
</dbReference>
<dbReference type="PANTHER" id="PTHR11516">
    <property type="entry name" value="PYRUVATE DEHYDROGENASE E1 COMPONENT, ALPHA SUBUNIT BACTERIAL AND ORGANELLAR"/>
    <property type="match status" value="1"/>
</dbReference>
<sequence length="319" mass="35384">MNKSLMLKLYCQMFLLRHFDEMCLALKYQDLIMDGFHPYSGEEAIAVGVCSLLNKDDAVVSTHRPQGHSFAKGSTTRQIFCEMLGRRGGVSQGIGGPMQWIDTPNNFFCGSIVGSGITIAAGIALAMKKEGKGRICVCFFGDGAANTGSFHEGLNLSAIWKLPVVYICENNQYGEAMPVREFVSAYPISKRAESYGLEGITIDGNDLEAVITTVEKGVSQTRSGNGPVFIEMVTYRFRGHYGGDPEHTYRTKEEVEAWKEKCPIKRFKARLLEEGFEKSALSRLEEKVVKELEADQAWALNQPFPTVEQATDHVMIPLT</sequence>
<comment type="cofactor">
    <cofactor evidence="1">
        <name>thiamine diphosphate</name>
        <dbReference type="ChEBI" id="CHEBI:58937"/>
    </cofactor>
</comment>
<dbReference type="EMBL" id="PCRF01000090">
    <property type="protein sequence ID" value="PIP16482.1"/>
    <property type="molecule type" value="Genomic_DNA"/>
</dbReference>
<dbReference type="GO" id="GO:0004739">
    <property type="term" value="F:pyruvate dehydrogenase (acetyl-transferring) activity"/>
    <property type="evidence" value="ECO:0007669"/>
    <property type="project" value="TreeGrafter"/>
</dbReference>
<dbReference type="PANTHER" id="PTHR11516:SF60">
    <property type="entry name" value="PYRUVATE DEHYDROGENASE E1 COMPONENT SUBUNIT ALPHA"/>
    <property type="match status" value="1"/>
</dbReference>
<dbReference type="Proteomes" id="UP000230392">
    <property type="component" value="Unassembled WGS sequence"/>
</dbReference>
<dbReference type="InterPro" id="IPR029061">
    <property type="entry name" value="THDP-binding"/>
</dbReference>
<keyword evidence="3" id="KW-0786">Thiamine pyrophosphate</keyword>
<gene>
    <name evidence="5" type="ORF">COX46_01940</name>
</gene>
<dbReference type="InterPro" id="IPR050642">
    <property type="entry name" value="PDH_E1_Alpha_Subunit"/>
</dbReference>
<dbReference type="Gene3D" id="3.40.50.970">
    <property type="match status" value="1"/>
</dbReference>
<proteinExistence type="predicted"/>
<protein>
    <recommendedName>
        <fullName evidence="4">Dehydrogenase E1 component domain-containing protein</fullName>
    </recommendedName>
</protein>
<evidence type="ECO:0000256" key="3">
    <source>
        <dbReference type="ARBA" id="ARBA00023052"/>
    </source>
</evidence>